<dbReference type="Pfam" id="PF08636">
    <property type="entry name" value="Pkr1"/>
    <property type="match status" value="1"/>
</dbReference>
<accession>A0A6A7BA77</accession>
<dbReference type="PANTHER" id="PTHR28251">
    <property type="entry name" value="V-TYPE ATPASE ASSEMBLY FACTOR PKR1"/>
    <property type="match status" value="1"/>
</dbReference>
<dbReference type="GO" id="GO:0005789">
    <property type="term" value="C:endoplasmic reticulum membrane"/>
    <property type="evidence" value="ECO:0007669"/>
    <property type="project" value="TreeGrafter"/>
</dbReference>
<dbReference type="GO" id="GO:0070072">
    <property type="term" value="P:vacuolar proton-transporting V-type ATPase complex assembly"/>
    <property type="evidence" value="ECO:0007669"/>
    <property type="project" value="InterPro"/>
</dbReference>
<reference evidence="3" key="1">
    <citation type="submission" date="2020-01" db="EMBL/GenBank/DDBJ databases">
        <authorList>
            <consortium name="DOE Joint Genome Institute"/>
            <person name="Haridas S."/>
            <person name="Albert R."/>
            <person name="Binder M."/>
            <person name="Bloem J."/>
            <person name="Labutti K."/>
            <person name="Salamov A."/>
            <person name="Andreopoulos B."/>
            <person name="Baker S.E."/>
            <person name="Barry K."/>
            <person name="Bills G."/>
            <person name="Bluhm B.H."/>
            <person name="Cannon C."/>
            <person name="Castanera R."/>
            <person name="Culley D.E."/>
            <person name="Daum C."/>
            <person name="Ezra D."/>
            <person name="Gonzalez J.B."/>
            <person name="Henrissat B."/>
            <person name="Kuo A."/>
            <person name="Liang C."/>
            <person name="Lipzen A."/>
            <person name="Lutzoni F."/>
            <person name="Magnuson J."/>
            <person name="Mondo S."/>
            <person name="Nolan M."/>
            <person name="Ohm R."/>
            <person name="Pangilinan J."/>
            <person name="Park H.-J."/>
            <person name="Ramirez L."/>
            <person name="Alfaro M."/>
            <person name="Sun H."/>
            <person name="Tritt A."/>
            <person name="Yoshinaga Y."/>
            <person name="Zwiers L.-H."/>
            <person name="Turgeon B.G."/>
            <person name="Goodwin S.B."/>
            <person name="Spatafora J.W."/>
            <person name="Crous P.W."/>
            <person name="Grigoriev I.V."/>
        </authorList>
    </citation>
    <scope>NUCLEOTIDE SEQUENCE</scope>
    <source>
        <strain evidence="3">IPT5</strain>
    </source>
</reference>
<evidence type="ECO:0000313" key="4">
    <source>
        <dbReference type="Proteomes" id="UP000799423"/>
    </source>
</evidence>
<dbReference type="InterPro" id="IPR013945">
    <property type="entry name" value="Pkr1"/>
</dbReference>
<evidence type="ECO:0000256" key="1">
    <source>
        <dbReference type="SAM" id="MobiDB-lite"/>
    </source>
</evidence>
<name>A0A6A7BA77_9PLEO</name>
<feature type="compositionally biased region" description="Acidic residues" evidence="1">
    <location>
        <begin position="87"/>
        <end position="96"/>
    </location>
</feature>
<dbReference type="Proteomes" id="UP000799423">
    <property type="component" value="Unassembled WGS sequence"/>
</dbReference>
<feature type="region of interest" description="Disordered" evidence="1">
    <location>
        <begin position="69"/>
        <end position="195"/>
    </location>
</feature>
<dbReference type="OrthoDB" id="9626941at2759"/>
<keyword evidence="4" id="KW-1185">Reference proteome</keyword>
<organism evidence="3 4">
    <name type="scientific">Plenodomus tracheiphilus IPT5</name>
    <dbReference type="NCBI Taxonomy" id="1408161"/>
    <lineage>
        <taxon>Eukaryota</taxon>
        <taxon>Fungi</taxon>
        <taxon>Dikarya</taxon>
        <taxon>Ascomycota</taxon>
        <taxon>Pezizomycotina</taxon>
        <taxon>Dothideomycetes</taxon>
        <taxon>Pleosporomycetidae</taxon>
        <taxon>Pleosporales</taxon>
        <taxon>Pleosporineae</taxon>
        <taxon>Leptosphaeriaceae</taxon>
        <taxon>Plenodomus</taxon>
    </lineage>
</organism>
<proteinExistence type="predicted"/>
<sequence>MASFFEQLWESIFTPGPTPTLLVATNASFAALQLLFFAMLIATYSIHFIILSFLCAGLWKRRRSAFGKREGAGEKRAMGQMQTQTETGDDTEVDGEAELKQTLKPKPKSRSQRSGEQSTVFVDRPAANEREGTPQASQAQVGSGPVAAGTQGTTTSLAPLVDDALKKRKGMGDSTGDLLGTDSEWEKLSADSGDK</sequence>
<dbReference type="AlphaFoldDB" id="A0A6A7BA77"/>
<protein>
    <submittedName>
        <fullName evidence="3">Pkr1-domain-containing protein</fullName>
    </submittedName>
</protein>
<dbReference type="PANTHER" id="PTHR28251:SF1">
    <property type="entry name" value="V-TYPE ATPASE ASSEMBLY FACTOR PKR1"/>
    <property type="match status" value="1"/>
</dbReference>
<evidence type="ECO:0000313" key="3">
    <source>
        <dbReference type="EMBL" id="KAF2851108.1"/>
    </source>
</evidence>
<feature type="compositionally biased region" description="Basic and acidic residues" evidence="1">
    <location>
        <begin position="184"/>
        <end position="195"/>
    </location>
</feature>
<keyword evidence="2" id="KW-1133">Transmembrane helix</keyword>
<feature type="transmembrane region" description="Helical" evidence="2">
    <location>
        <begin position="34"/>
        <end position="59"/>
    </location>
</feature>
<dbReference type="EMBL" id="MU006303">
    <property type="protein sequence ID" value="KAF2851108.1"/>
    <property type="molecule type" value="Genomic_DNA"/>
</dbReference>
<evidence type="ECO:0000256" key="2">
    <source>
        <dbReference type="SAM" id="Phobius"/>
    </source>
</evidence>
<gene>
    <name evidence="3" type="ORF">T440DRAFT_554496</name>
</gene>
<keyword evidence="2" id="KW-0472">Membrane</keyword>
<keyword evidence="2" id="KW-0812">Transmembrane</keyword>